<keyword evidence="1" id="KW-0732">Signal</keyword>
<organism evidence="2 3">
    <name type="scientific">Lucilia cuprina</name>
    <name type="common">Green bottle fly</name>
    <name type="synonym">Australian sheep blowfly</name>
    <dbReference type="NCBI Taxonomy" id="7375"/>
    <lineage>
        <taxon>Eukaryota</taxon>
        <taxon>Metazoa</taxon>
        <taxon>Ecdysozoa</taxon>
        <taxon>Arthropoda</taxon>
        <taxon>Hexapoda</taxon>
        <taxon>Insecta</taxon>
        <taxon>Pterygota</taxon>
        <taxon>Neoptera</taxon>
        <taxon>Endopterygota</taxon>
        <taxon>Diptera</taxon>
        <taxon>Brachycera</taxon>
        <taxon>Muscomorpha</taxon>
        <taxon>Oestroidea</taxon>
        <taxon>Calliphoridae</taxon>
        <taxon>Luciliinae</taxon>
        <taxon>Lucilia</taxon>
    </lineage>
</organism>
<keyword evidence="3" id="KW-1185">Reference proteome</keyword>
<evidence type="ECO:0000313" key="3">
    <source>
        <dbReference type="Proteomes" id="UP000037069"/>
    </source>
</evidence>
<protein>
    <submittedName>
        <fullName evidence="2">Uncharacterized protein</fullName>
    </submittedName>
</protein>
<dbReference type="Proteomes" id="UP000037069">
    <property type="component" value="Unassembled WGS sequence"/>
</dbReference>
<gene>
    <name evidence="2" type="ORF">FF38_05467</name>
</gene>
<sequence>MNFLTVCKSFIIVILLLGVLSVPTESKKVIFFGKPSINLSQLLITQNRGKPCQKGFLLDHRSRCRRVLSFSRYIASAIKI</sequence>
<dbReference type="AlphaFoldDB" id="A0A0L0C308"/>
<name>A0A0L0C308_LUCCU</name>
<reference evidence="2 3" key="1">
    <citation type="journal article" date="2015" name="Nat. Commun.">
        <title>Lucilia cuprina genome unlocks parasitic fly biology to underpin future interventions.</title>
        <authorList>
            <person name="Anstead C.A."/>
            <person name="Korhonen P.K."/>
            <person name="Young N.D."/>
            <person name="Hall R.S."/>
            <person name="Jex A.R."/>
            <person name="Murali S.C."/>
            <person name="Hughes D.S."/>
            <person name="Lee S.F."/>
            <person name="Perry T."/>
            <person name="Stroehlein A.J."/>
            <person name="Ansell B.R."/>
            <person name="Breugelmans B."/>
            <person name="Hofmann A."/>
            <person name="Qu J."/>
            <person name="Dugan S."/>
            <person name="Lee S.L."/>
            <person name="Chao H."/>
            <person name="Dinh H."/>
            <person name="Han Y."/>
            <person name="Doddapaneni H.V."/>
            <person name="Worley K.C."/>
            <person name="Muzny D.M."/>
            <person name="Ioannidis P."/>
            <person name="Waterhouse R.M."/>
            <person name="Zdobnov E.M."/>
            <person name="James P.J."/>
            <person name="Bagnall N.H."/>
            <person name="Kotze A.C."/>
            <person name="Gibbs R.A."/>
            <person name="Richards S."/>
            <person name="Batterham P."/>
            <person name="Gasser R.B."/>
        </authorList>
    </citation>
    <scope>NUCLEOTIDE SEQUENCE [LARGE SCALE GENOMIC DNA]</scope>
    <source>
        <strain evidence="2 3">LS</strain>
        <tissue evidence="2">Full body</tissue>
    </source>
</reference>
<evidence type="ECO:0000313" key="2">
    <source>
        <dbReference type="EMBL" id="KNC25799.1"/>
    </source>
</evidence>
<dbReference type="OrthoDB" id="8014567at2759"/>
<evidence type="ECO:0000256" key="1">
    <source>
        <dbReference type="SAM" id="SignalP"/>
    </source>
</evidence>
<feature type="signal peptide" evidence="1">
    <location>
        <begin position="1"/>
        <end position="26"/>
    </location>
</feature>
<dbReference type="EMBL" id="JRES01001070">
    <property type="protein sequence ID" value="KNC25799.1"/>
    <property type="molecule type" value="Genomic_DNA"/>
</dbReference>
<proteinExistence type="predicted"/>
<accession>A0A0L0C308</accession>
<feature type="chain" id="PRO_5005535819" evidence="1">
    <location>
        <begin position="27"/>
        <end position="80"/>
    </location>
</feature>
<comment type="caution">
    <text evidence="2">The sequence shown here is derived from an EMBL/GenBank/DDBJ whole genome shotgun (WGS) entry which is preliminary data.</text>
</comment>